<comment type="caution">
    <text evidence="1">The sequence shown here is derived from an EMBL/GenBank/DDBJ whole genome shotgun (WGS) entry which is preliminary data.</text>
</comment>
<name>A0ABS5F8W3_9PROT</name>
<accession>A0ABS5F8W3</accession>
<evidence type="ECO:0000313" key="1">
    <source>
        <dbReference type="EMBL" id="MBR0669004.1"/>
    </source>
</evidence>
<dbReference type="Proteomes" id="UP001196870">
    <property type="component" value="Unassembled WGS sequence"/>
</dbReference>
<sequence>MFSVGQWVYHRDGRRSGKVLECDGDTVFIEQDNGAELDFKASDLTATPPEGAYAPGGKPKAYAMAERILTAADITPEHVRVLGIIPARTVQAVAALFERRPTAGRFSALDTAQKLNIIAEITAVPYRTMREFSDRAGELGLKMGKGLADSQKRAG</sequence>
<organism evidence="1 2">
    <name type="scientific">Plastoroseomonas hellenica</name>
    <dbReference type="NCBI Taxonomy" id="2687306"/>
    <lineage>
        <taxon>Bacteria</taxon>
        <taxon>Pseudomonadati</taxon>
        <taxon>Pseudomonadota</taxon>
        <taxon>Alphaproteobacteria</taxon>
        <taxon>Acetobacterales</taxon>
        <taxon>Acetobacteraceae</taxon>
        <taxon>Plastoroseomonas</taxon>
    </lineage>
</organism>
<protein>
    <submittedName>
        <fullName evidence="1">Uncharacterized protein</fullName>
    </submittedName>
</protein>
<evidence type="ECO:0000313" key="2">
    <source>
        <dbReference type="Proteomes" id="UP001196870"/>
    </source>
</evidence>
<proteinExistence type="predicted"/>
<gene>
    <name evidence="1" type="ORF">GXW71_31940</name>
</gene>
<dbReference type="RefSeq" id="WP_211857457.1">
    <property type="nucleotide sequence ID" value="NZ_JAAGBB010000078.1"/>
</dbReference>
<reference evidence="2" key="1">
    <citation type="journal article" date="2021" name="Syst. Appl. Microbiol.">
        <title>Roseomonas hellenica sp. nov., isolated from roots of wild-growing Alkanna tinctoria.</title>
        <authorList>
            <person name="Rat A."/>
            <person name="Naranjo H.D."/>
            <person name="Lebbe L."/>
            <person name="Cnockaert M."/>
            <person name="Krigas N."/>
            <person name="Grigoriadou K."/>
            <person name="Maloupa E."/>
            <person name="Willems A."/>
        </authorList>
    </citation>
    <scope>NUCLEOTIDE SEQUENCE [LARGE SCALE GENOMIC DNA]</scope>
    <source>
        <strain evidence="2">LMG 31523</strain>
    </source>
</reference>
<keyword evidence="2" id="KW-1185">Reference proteome</keyword>
<dbReference type="EMBL" id="JAAGBB010000078">
    <property type="protein sequence ID" value="MBR0669004.1"/>
    <property type="molecule type" value="Genomic_DNA"/>
</dbReference>